<organism evidence="3">
    <name type="scientific">freshwater metagenome</name>
    <dbReference type="NCBI Taxonomy" id="449393"/>
    <lineage>
        <taxon>unclassified sequences</taxon>
        <taxon>metagenomes</taxon>
        <taxon>ecological metagenomes</taxon>
    </lineage>
</organism>
<proteinExistence type="predicted"/>
<dbReference type="NCBIfam" id="NF037959">
    <property type="entry name" value="MFS_SpdSyn"/>
    <property type="match status" value="1"/>
</dbReference>
<keyword evidence="2" id="KW-1133">Transmembrane helix</keyword>
<dbReference type="EMBL" id="CAEZSR010000022">
    <property type="protein sequence ID" value="CAB4549084.1"/>
    <property type="molecule type" value="Genomic_DNA"/>
</dbReference>
<protein>
    <submittedName>
        <fullName evidence="3">Unannotated protein</fullName>
    </submittedName>
</protein>
<feature type="transmembrane region" description="Helical" evidence="2">
    <location>
        <begin position="197"/>
        <end position="215"/>
    </location>
</feature>
<keyword evidence="2" id="KW-0812">Transmembrane</keyword>
<dbReference type="PANTHER" id="PTHR43317">
    <property type="entry name" value="THERMOSPERMINE SYNTHASE ACAULIS5"/>
    <property type="match status" value="1"/>
</dbReference>
<dbReference type="Gene3D" id="1.20.1250.20">
    <property type="entry name" value="MFS general substrate transporter like domains"/>
    <property type="match status" value="1"/>
</dbReference>
<feature type="transmembrane region" description="Helical" evidence="2">
    <location>
        <begin position="170"/>
        <end position="190"/>
    </location>
</feature>
<dbReference type="PANTHER" id="PTHR43317:SF1">
    <property type="entry name" value="THERMOSPERMINE SYNTHASE ACAULIS5"/>
    <property type="match status" value="1"/>
</dbReference>
<reference evidence="3" key="1">
    <citation type="submission" date="2020-05" db="EMBL/GenBank/DDBJ databases">
        <authorList>
            <person name="Chiriac C."/>
            <person name="Salcher M."/>
            <person name="Ghai R."/>
            <person name="Kavagutti S V."/>
        </authorList>
    </citation>
    <scope>NUCLEOTIDE SEQUENCE</scope>
</reference>
<dbReference type="InterPro" id="IPR036259">
    <property type="entry name" value="MFS_trans_sf"/>
</dbReference>
<name>A0A6J6CCY1_9ZZZZ</name>
<evidence type="ECO:0000256" key="2">
    <source>
        <dbReference type="SAM" id="Phobius"/>
    </source>
</evidence>
<dbReference type="SUPFAM" id="SSF53335">
    <property type="entry name" value="S-adenosyl-L-methionine-dependent methyltransferases"/>
    <property type="match status" value="1"/>
</dbReference>
<dbReference type="InterPro" id="IPR029063">
    <property type="entry name" value="SAM-dependent_MTases_sf"/>
</dbReference>
<feature type="transmembrane region" description="Helical" evidence="2">
    <location>
        <begin position="34"/>
        <end position="57"/>
    </location>
</feature>
<keyword evidence="2" id="KW-0472">Membrane</keyword>
<sequence length="489" mass="50472">MTSRLASFTVFVASGAVLVLEILAGRLLAPYIGVTLQTFTGIIGVVLTGIAGGTFLGGRLADRRDPRPLLPFVVAAGGVLAVLTVPLIRLFGPSADGAIGSIVLLASVSFLLPSAVLSAVTPMVVKICLATVDETGRVVGRLSAMGTAGSLVAVFVTGFVFVATFPTTPVVIALGVGLVALGFALWLSLGRPGDRRAVAATLVAVVASSGFALAAPGPCDVESTYFCAEVRVDPDRPTGRVLLLDSLRNSYVDLADPTHLEFGYTQILGDVVEALAPGTRTLDAVHVGGGGFTMPRYLEATRPGSTNVVFELDPSVVELAEDRLGLVPTPTTTVRTGDARVHLRALDPASADLVIGDAFGGEAVPWHLTTREFVEQIRATLRPGGVYALNLIDGGPLGFVRAEVATLRDVFAHVAVVAPAARIAGDEGGNFVVVASDAPLPTDAIRTANAARGDDDQVLDDPAGIDAFVGDARVLTDEFAPVDQLITPV</sequence>
<evidence type="ECO:0000256" key="1">
    <source>
        <dbReference type="ARBA" id="ARBA00023115"/>
    </source>
</evidence>
<dbReference type="SUPFAM" id="SSF103473">
    <property type="entry name" value="MFS general substrate transporter"/>
    <property type="match status" value="1"/>
</dbReference>
<dbReference type="GO" id="GO:0006596">
    <property type="term" value="P:polyamine biosynthetic process"/>
    <property type="evidence" value="ECO:0007669"/>
    <property type="project" value="UniProtKB-KW"/>
</dbReference>
<gene>
    <name evidence="3" type="ORF">UFOPK1493_00909</name>
</gene>
<feature type="transmembrane region" description="Helical" evidence="2">
    <location>
        <begin position="98"/>
        <end position="121"/>
    </location>
</feature>
<dbReference type="Gene3D" id="3.40.50.150">
    <property type="entry name" value="Vaccinia Virus protein VP39"/>
    <property type="match status" value="1"/>
</dbReference>
<keyword evidence="1" id="KW-0620">Polyamine biosynthesis</keyword>
<evidence type="ECO:0000313" key="3">
    <source>
        <dbReference type="EMBL" id="CAB4549084.1"/>
    </source>
</evidence>
<dbReference type="AlphaFoldDB" id="A0A6J6CCY1"/>
<accession>A0A6J6CCY1</accession>
<feature type="transmembrane region" description="Helical" evidence="2">
    <location>
        <begin position="69"/>
        <end position="92"/>
    </location>
</feature>
<feature type="transmembrane region" description="Helical" evidence="2">
    <location>
        <begin position="142"/>
        <end position="164"/>
    </location>
</feature>